<dbReference type="GO" id="GO:0006260">
    <property type="term" value="P:DNA replication"/>
    <property type="evidence" value="ECO:0007669"/>
    <property type="project" value="UniProtKB-KW"/>
</dbReference>
<sequence length="243" mass="29546">MNKEEKYIEYYEKGIKIYEKEEFKDVISEKRLLNIKNCYNEYLYWYNHSEWLHRIFRCKKSACPVCNLKNKAIKFYNFKDRAFELMKEYEVFCLTLNGNNVEIEANKIIKEIDDNNKNLKKLLNRPFMKRIVREYFKVTEIKYTNYDSLPHIHIVLFVIKGVYKHFKINELRQLITQEWKKSKGFNANVELKKVGTQKKLEKTINYLTIAKKKQLTALFNNTNALKTHLEVIDRKRLFVWSRD</sequence>
<comment type="similarity">
    <text evidence="1">Belongs to the Gram-positive plasmids replication protein type 1 family.</text>
</comment>
<evidence type="ECO:0000313" key="3">
    <source>
        <dbReference type="EMBL" id="XDU65059.1"/>
    </source>
</evidence>
<dbReference type="EMBL" id="CP165646">
    <property type="protein sequence ID" value="XDU65059.1"/>
    <property type="molecule type" value="Genomic_DNA"/>
</dbReference>
<proteinExistence type="inferred from homology"/>
<protein>
    <submittedName>
        <fullName evidence="3">Protein rep</fullName>
    </submittedName>
</protein>
<dbReference type="KEGG" id="lmes:AB8B23_02550"/>
<reference evidence="3" key="1">
    <citation type="submission" date="2024-07" db="EMBL/GenBank/DDBJ databases">
        <authorList>
            <person name="Li X.-J."/>
            <person name="Wang X."/>
        </authorList>
    </citation>
    <scope>NUCLEOTIDE SEQUENCE</scope>
    <source>
        <strain evidence="3">HSP-342</strain>
    </source>
</reference>
<dbReference type="GO" id="GO:0003677">
    <property type="term" value="F:DNA binding"/>
    <property type="evidence" value="ECO:0007669"/>
    <property type="project" value="InterPro"/>
</dbReference>
<evidence type="ECO:0000256" key="1">
    <source>
        <dbReference type="ARBA" id="ARBA00008909"/>
    </source>
</evidence>
<name>A0AB39VAT9_9FUSO</name>
<dbReference type="Pfam" id="PF01446">
    <property type="entry name" value="Rep_1"/>
    <property type="match status" value="1"/>
</dbReference>
<evidence type="ECO:0000256" key="2">
    <source>
        <dbReference type="ARBA" id="ARBA00022705"/>
    </source>
</evidence>
<organism evidence="3">
    <name type="scientific">Leptotrichia mesophila</name>
    <dbReference type="NCBI Taxonomy" id="3239303"/>
    <lineage>
        <taxon>Bacteria</taxon>
        <taxon>Fusobacteriati</taxon>
        <taxon>Fusobacteriota</taxon>
        <taxon>Fusobacteriia</taxon>
        <taxon>Fusobacteriales</taxon>
        <taxon>Leptotrichiaceae</taxon>
        <taxon>Leptotrichia</taxon>
    </lineage>
</organism>
<dbReference type="InterPro" id="IPR000989">
    <property type="entry name" value="Rep"/>
</dbReference>
<dbReference type="RefSeq" id="WP_369713270.1">
    <property type="nucleotide sequence ID" value="NZ_CP165646.1"/>
</dbReference>
<keyword evidence="2" id="KW-0235">DNA replication</keyword>
<accession>A0AB39VAT9</accession>
<gene>
    <name evidence="3" type="ORF">AB8B23_02550</name>
</gene>
<dbReference type="AlphaFoldDB" id="A0AB39VAT9"/>